<dbReference type="RefSeq" id="WP_092522560.1">
    <property type="nucleotide sequence ID" value="NZ_FNCI01000001.1"/>
</dbReference>
<dbReference type="Proteomes" id="UP000198641">
    <property type="component" value="Unassembled WGS sequence"/>
</dbReference>
<dbReference type="STRING" id="284577.SAMN05216571_101411"/>
<accession>A0A1G7NFB6</accession>
<name>A0A1G7NFB6_9GAMM</name>
<protein>
    <submittedName>
        <fullName evidence="1">Uncharacterized protein</fullName>
    </submittedName>
</protein>
<sequence>MNDPDITQLLIGRIKDQCPGFATVEEAWFAAPIDDFDAATPAVLPYLADDGAAGEVETLRPKQKISMTYGVWLVCKRAEFKAQRQALREALFGYGFSEMHDPIAYRGGETTDIRGDLIWWREFWTVGTWLSKSPNA</sequence>
<dbReference type="InterPro" id="IPR056912">
    <property type="entry name" value="Phage_JBD30_tail_term-like"/>
</dbReference>
<reference evidence="1 2" key="1">
    <citation type="submission" date="2016-10" db="EMBL/GenBank/DDBJ databases">
        <authorList>
            <person name="de Groot N.N."/>
        </authorList>
    </citation>
    <scope>NUCLEOTIDE SEQUENCE [LARGE SCALE GENOMIC DNA]</scope>
    <source>
        <strain evidence="1 2">BH539</strain>
    </source>
</reference>
<dbReference type="AlphaFoldDB" id="A0A1G7NFB6"/>
<gene>
    <name evidence="1" type="ORF">SAMN05216571_101411</name>
</gene>
<proteinExistence type="predicted"/>
<keyword evidence="2" id="KW-1185">Reference proteome</keyword>
<dbReference type="EMBL" id="FNCI01000001">
    <property type="protein sequence ID" value="SDF72758.1"/>
    <property type="molecule type" value="Genomic_DNA"/>
</dbReference>
<evidence type="ECO:0000313" key="2">
    <source>
        <dbReference type="Proteomes" id="UP000198641"/>
    </source>
</evidence>
<dbReference type="OrthoDB" id="6166881at2"/>
<organism evidence="1 2">
    <name type="scientific">Onishia taeanensis</name>
    <dbReference type="NCBI Taxonomy" id="284577"/>
    <lineage>
        <taxon>Bacteria</taxon>
        <taxon>Pseudomonadati</taxon>
        <taxon>Pseudomonadota</taxon>
        <taxon>Gammaproteobacteria</taxon>
        <taxon>Oceanospirillales</taxon>
        <taxon>Halomonadaceae</taxon>
        <taxon>Onishia</taxon>
    </lineage>
</organism>
<evidence type="ECO:0000313" key="1">
    <source>
        <dbReference type="EMBL" id="SDF72758.1"/>
    </source>
</evidence>
<dbReference type="Pfam" id="PF23840">
    <property type="entry name" value="Phage_tail_terminator"/>
    <property type="match status" value="1"/>
</dbReference>